<dbReference type="AlphaFoldDB" id="D3Q8Q5"/>
<dbReference type="InterPro" id="IPR045090">
    <property type="entry name" value="Pept_M3A_M3B"/>
</dbReference>
<name>D3Q8Q5_STANL</name>
<keyword evidence="4 7" id="KW-0378">Hydrolase</keyword>
<accession>D3Q8Q5</accession>
<dbReference type="KEGG" id="sna:Snas_4856"/>
<dbReference type="eggNOG" id="COG0339">
    <property type="taxonomic scope" value="Bacteria"/>
</dbReference>
<dbReference type="HOGENOM" id="CLU_001805_4_0_11"/>
<dbReference type="FunFam" id="3.40.390.10:FF:000009">
    <property type="entry name" value="Oligopeptidase A"/>
    <property type="match status" value="1"/>
</dbReference>
<keyword evidence="2 7" id="KW-0645">Protease</keyword>
<sequence length="691" mass="76851">MGTLTWVTDENPFTAPSTLPYQLPPLADITDADYLPGFEIGMAEQRTEVEAIAAATEPPTFDNTVVALERTGGTLRRVAKVFFNKAAADTNERVREVQSRVAPLLSAHRDAITLDERLFARVAAVYDALDDSDLDDESRWLTRRYHLDFVRAGAKLSATDKERLRALNEELSSLETLFAQNQLAATNAAAVIVDDAERLDGLSQGSIETAASAAADRGLSGKYLLTLNNHTVPSQLESLTDAELRRELYQASIARGNDGAAHDNSATLLRIVRLRAERARLLGYDNHAAYIIEDQTADSATVVAERLAKLAAAAVANVRVEAAERAEVLGQDSLEPQDWALATEQLRAKHYDLDGEAMRPYLELDSVLTNGVFHAANQLYGITFTERFDLPVYHPDVRVFEVFDADSTPLGLFLADFYSRDSKNGGAWMNCLVDQSRLFDQRPVVVNNLNIPKPPPGTKTLLTFTEVTTMFHEFGHALHGLFSDVHYPRFTGTTVPRDFVEYPSQVNEMWSLWPRVLANYARHHETGEVMPDKLREKLVASQGFNEGFKTTEYLAAALLDQAWHRLSLDEVPDDADPRATVERFEAEALAAAGINVPEVRPRYRSTYFGHIFAGGYSAGYYSYIWSEILDADTVEWFKDNGGLERDNGDRFRQRLLAKGGSVDPMAAFRDFAGRDPRIEPLLTRRGLDAAN</sequence>
<dbReference type="GO" id="GO:0006508">
    <property type="term" value="P:proteolysis"/>
    <property type="evidence" value="ECO:0007669"/>
    <property type="project" value="UniProtKB-KW"/>
</dbReference>
<evidence type="ECO:0000256" key="6">
    <source>
        <dbReference type="ARBA" id="ARBA00023049"/>
    </source>
</evidence>
<evidence type="ECO:0000256" key="3">
    <source>
        <dbReference type="ARBA" id="ARBA00022723"/>
    </source>
</evidence>
<evidence type="ECO:0000256" key="1">
    <source>
        <dbReference type="ARBA" id="ARBA00006040"/>
    </source>
</evidence>
<dbReference type="GO" id="GO:0004180">
    <property type="term" value="F:carboxypeptidase activity"/>
    <property type="evidence" value="ECO:0007669"/>
    <property type="project" value="UniProtKB-KW"/>
</dbReference>
<dbReference type="PANTHER" id="PTHR43660">
    <property type="entry name" value="DIPEPTIDYL CARBOXYPEPTIDASE"/>
    <property type="match status" value="1"/>
</dbReference>
<dbReference type="GO" id="GO:0005829">
    <property type="term" value="C:cytosol"/>
    <property type="evidence" value="ECO:0007669"/>
    <property type="project" value="TreeGrafter"/>
</dbReference>
<dbReference type="InterPro" id="IPR034005">
    <property type="entry name" value="M3A_DCP"/>
</dbReference>
<evidence type="ECO:0000256" key="4">
    <source>
        <dbReference type="ARBA" id="ARBA00022801"/>
    </source>
</evidence>
<keyword evidence="5 7" id="KW-0862">Zinc</keyword>
<keyword evidence="6 7" id="KW-0482">Metalloprotease</keyword>
<dbReference type="GO" id="GO:0046872">
    <property type="term" value="F:metal ion binding"/>
    <property type="evidence" value="ECO:0007669"/>
    <property type="project" value="UniProtKB-UniRule"/>
</dbReference>
<dbReference type="STRING" id="446470.Snas_4856"/>
<dbReference type="EC" id="3.4.15.5" evidence="9"/>
<keyword evidence="10" id="KW-1185">Reference proteome</keyword>
<proteinExistence type="inferred from homology"/>
<dbReference type="GO" id="GO:0008241">
    <property type="term" value="F:peptidyl-dipeptidase activity"/>
    <property type="evidence" value="ECO:0007669"/>
    <property type="project" value="UniProtKB-EC"/>
</dbReference>
<dbReference type="CDD" id="cd06456">
    <property type="entry name" value="M3A_DCP"/>
    <property type="match status" value="1"/>
</dbReference>
<dbReference type="EMBL" id="CP001778">
    <property type="protein sequence ID" value="ADD44497.1"/>
    <property type="molecule type" value="Genomic_DNA"/>
</dbReference>
<keyword evidence="3 7" id="KW-0479">Metal-binding</keyword>
<dbReference type="PANTHER" id="PTHR43660:SF1">
    <property type="entry name" value="DIPEPTIDYL CARBOXYPEPTIDASE"/>
    <property type="match status" value="1"/>
</dbReference>
<reference evidence="9 10" key="1">
    <citation type="journal article" date="2009" name="Stand. Genomic Sci.">
        <title>Complete genome sequence of Stackebrandtia nassauensis type strain (LLR-40K-21).</title>
        <authorList>
            <person name="Munk C."/>
            <person name="Lapidus A."/>
            <person name="Copeland A."/>
            <person name="Jando M."/>
            <person name="Mayilraj S."/>
            <person name="Glavina Del Rio T."/>
            <person name="Nolan M."/>
            <person name="Chen F."/>
            <person name="Lucas S."/>
            <person name="Tice H."/>
            <person name="Cheng J.F."/>
            <person name="Han C."/>
            <person name="Detter J.C."/>
            <person name="Bruce D."/>
            <person name="Goodwin L."/>
            <person name="Chain P."/>
            <person name="Pitluck S."/>
            <person name="Goker M."/>
            <person name="Ovchinikova G."/>
            <person name="Pati A."/>
            <person name="Ivanova N."/>
            <person name="Mavromatis K."/>
            <person name="Chen A."/>
            <person name="Palaniappan K."/>
            <person name="Land M."/>
            <person name="Hauser L."/>
            <person name="Chang Y.J."/>
            <person name="Jeffries C.D."/>
            <person name="Bristow J."/>
            <person name="Eisen J.A."/>
            <person name="Markowitz V."/>
            <person name="Hugenholtz P."/>
            <person name="Kyrpides N.C."/>
            <person name="Klenk H.P."/>
        </authorList>
    </citation>
    <scope>NUCLEOTIDE SEQUENCE [LARGE SCALE GENOMIC DNA]</scope>
    <source>
        <strain evidence="10">DSM 44728 / CIP 108903 / NRRL B-16338 / NBRC 102104 / LLR-40K-21</strain>
    </source>
</reference>
<dbReference type="Proteomes" id="UP000000844">
    <property type="component" value="Chromosome"/>
</dbReference>
<organism evidence="9 10">
    <name type="scientific">Stackebrandtia nassauensis (strain DSM 44728 / CIP 108903 / NRRL B-16338 / NBRC 102104 / LLR-40K-21)</name>
    <dbReference type="NCBI Taxonomy" id="446470"/>
    <lineage>
        <taxon>Bacteria</taxon>
        <taxon>Bacillati</taxon>
        <taxon>Actinomycetota</taxon>
        <taxon>Actinomycetes</taxon>
        <taxon>Glycomycetales</taxon>
        <taxon>Glycomycetaceae</taxon>
        <taxon>Stackebrandtia</taxon>
    </lineage>
</organism>
<evidence type="ECO:0000259" key="8">
    <source>
        <dbReference type="Pfam" id="PF01432"/>
    </source>
</evidence>
<dbReference type="GO" id="GO:0004222">
    <property type="term" value="F:metalloendopeptidase activity"/>
    <property type="evidence" value="ECO:0007669"/>
    <property type="project" value="InterPro"/>
</dbReference>
<comment type="similarity">
    <text evidence="1 7">Belongs to the peptidase M3 family.</text>
</comment>
<keyword evidence="9" id="KW-0121">Carboxypeptidase</keyword>
<evidence type="ECO:0000256" key="7">
    <source>
        <dbReference type="RuleBase" id="RU003435"/>
    </source>
</evidence>
<dbReference type="Pfam" id="PF01432">
    <property type="entry name" value="Peptidase_M3"/>
    <property type="match status" value="1"/>
</dbReference>
<feature type="domain" description="Peptidase M3A/M3B catalytic" evidence="8">
    <location>
        <begin position="237"/>
        <end position="685"/>
    </location>
</feature>
<evidence type="ECO:0000256" key="5">
    <source>
        <dbReference type="ARBA" id="ARBA00022833"/>
    </source>
</evidence>
<dbReference type="Gene3D" id="1.10.1370.40">
    <property type="match status" value="3"/>
</dbReference>
<evidence type="ECO:0000313" key="9">
    <source>
        <dbReference type="EMBL" id="ADD44497.1"/>
    </source>
</evidence>
<comment type="cofactor">
    <cofactor evidence="7">
        <name>Zn(2+)</name>
        <dbReference type="ChEBI" id="CHEBI:29105"/>
    </cofactor>
    <text evidence="7">Binds 1 zinc ion.</text>
</comment>
<dbReference type="SUPFAM" id="SSF55486">
    <property type="entry name" value="Metalloproteases ('zincins'), catalytic domain"/>
    <property type="match status" value="1"/>
</dbReference>
<evidence type="ECO:0000256" key="2">
    <source>
        <dbReference type="ARBA" id="ARBA00022670"/>
    </source>
</evidence>
<dbReference type="InterPro" id="IPR001567">
    <property type="entry name" value="Pept_M3A_M3B_dom"/>
</dbReference>
<gene>
    <name evidence="9" type="ordered locus">Snas_4856</name>
</gene>
<protein>
    <submittedName>
        <fullName evidence="9">Peptidyl-dipeptidase Dcp</fullName>
        <ecNumber evidence="9">3.4.15.5</ecNumber>
    </submittedName>
</protein>
<evidence type="ECO:0000313" key="10">
    <source>
        <dbReference type="Proteomes" id="UP000000844"/>
    </source>
</evidence>